<dbReference type="Pfam" id="PF01475">
    <property type="entry name" value="FUR"/>
    <property type="match status" value="1"/>
</dbReference>
<dbReference type="SUPFAM" id="SSF46785">
    <property type="entry name" value="Winged helix' DNA-binding domain"/>
    <property type="match status" value="1"/>
</dbReference>
<dbReference type="AlphaFoldDB" id="A0A512DR26"/>
<dbReference type="GO" id="GO:0005829">
    <property type="term" value="C:cytosol"/>
    <property type="evidence" value="ECO:0007669"/>
    <property type="project" value="TreeGrafter"/>
</dbReference>
<feature type="binding site" evidence="7">
    <location>
        <position position="114"/>
    </location>
    <ligand>
        <name>Zn(2+)</name>
        <dbReference type="ChEBI" id="CHEBI:29105"/>
    </ligand>
</feature>
<keyword evidence="8" id="KW-0408">Iron</keyword>
<evidence type="ECO:0000256" key="3">
    <source>
        <dbReference type="ARBA" id="ARBA00022833"/>
    </source>
</evidence>
<organism evidence="9 10">
    <name type="scientific">Skermanella aerolata</name>
    <dbReference type="NCBI Taxonomy" id="393310"/>
    <lineage>
        <taxon>Bacteria</taxon>
        <taxon>Pseudomonadati</taxon>
        <taxon>Pseudomonadota</taxon>
        <taxon>Alphaproteobacteria</taxon>
        <taxon>Rhodospirillales</taxon>
        <taxon>Azospirillaceae</taxon>
        <taxon>Skermanella</taxon>
    </lineage>
</organism>
<feature type="binding site" evidence="7">
    <location>
        <position position="154"/>
    </location>
    <ligand>
        <name>Zn(2+)</name>
        <dbReference type="ChEBI" id="CHEBI:29105"/>
    </ligand>
</feature>
<dbReference type="InterPro" id="IPR036388">
    <property type="entry name" value="WH-like_DNA-bd_sf"/>
</dbReference>
<comment type="subunit">
    <text evidence="8">Homodimer.</text>
</comment>
<dbReference type="GO" id="GO:0003700">
    <property type="term" value="F:DNA-binding transcription factor activity"/>
    <property type="evidence" value="ECO:0007669"/>
    <property type="project" value="UniProtKB-UniRule"/>
</dbReference>
<name>A0A512DR26_9PROT</name>
<proteinExistence type="inferred from homology"/>
<dbReference type="GO" id="GO:0008270">
    <property type="term" value="F:zinc ion binding"/>
    <property type="evidence" value="ECO:0007669"/>
    <property type="project" value="TreeGrafter"/>
</dbReference>
<dbReference type="PANTHER" id="PTHR33202:SF6">
    <property type="entry name" value="ZINC UPTAKE REGULATION PROTEIN"/>
    <property type="match status" value="1"/>
</dbReference>
<keyword evidence="8" id="KW-0963">Cytoplasm</keyword>
<dbReference type="InterPro" id="IPR002481">
    <property type="entry name" value="FUR"/>
</dbReference>
<accession>A0A512DR26</accession>
<evidence type="ECO:0000256" key="5">
    <source>
        <dbReference type="ARBA" id="ARBA00023125"/>
    </source>
</evidence>
<comment type="caution">
    <text evidence="9">The sequence shown here is derived from an EMBL/GenBank/DDBJ whole genome shotgun (WGS) entry which is preliminary data.</text>
</comment>
<evidence type="ECO:0000256" key="2">
    <source>
        <dbReference type="ARBA" id="ARBA00022491"/>
    </source>
</evidence>
<dbReference type="GO" id="GO:0045892">
    <property type="term" value="P:negative regulation of DNA-templated transcription"/>
    <property type="evidence" value="ECO:0007669"/>
    <property type="project" value="TreeGrafter"/>
</dbReference>
<protein>
    <recommendedName>
        <fullName evidence="8">Ferric uptake regulation protein</fullName>
    </recommendedName>
</protein>
<gene>
    <name evidence="9" type="primary">np20</name>
    <name evidence="8" type="synonym">fur</name>
    <name evidence="9" type="ORF">SAE02_30670</name>
</gene>
<dbReference type="OrthoDB" id="9801127at2"/>
<evidence type="ECO:0000313" key="9">
    <source>
        <dbReference type="EMBL" id="GEO38919.1"/>
    </source>
</evidence>
<dbReference type="Gene3D" id="1.10.10.10">
    <property type="entry name" value="Winged helix-like DNA-binding domain superfamily/Winged helix DNA-binding domain"/>
    <property type="match status" value="1"/>
</dbReference>
<evidence type="ECO:0000256" key="1">
    <source>
        <dbReference type="ARBA" id="ARBA00007957"/>
    </source>
</evidence>
<dbReference type="FunFam" id="3.30.1490.190:FF:000007">
    <property type="entry name" value="Fur family transcriptional regulator"/>
    <property type="match status" value="1"/>
</dbReference>
<dbReference type="InterPro" id="IPR036390">
    <property type="entry name" value="WH_DNA-bd_sf"/>
</dbReference>
<dbReference type="RefSeq" id="WP_044429131.1">
    <property type="nucleotide sequence ID" value="NZ_BJYZ01000013.1"/>
</dbReference>
<dbReference type="CDD" id="cd07153">
    <property type="entry name" value="Fur_like"/>
    <property type="match status" value="1"/>
</dbReference>
<dbReference type="Gene3D" id="3.30.1490.190">
    <property type="match status" value="1"/>
</dbReference>
<dbReference type="PANTHER" id="PTHR33202">
    <property type="entry name" value="ZINC UPTAKE REGULATION PROTEIN"/>
    <property type="match status" value="1"/>
</dbReference>
<keyword evidence="3 7" id="KW-0862">Zinc</keyword>
<evidence type="ECO:0000313" key="10">
    <source>
        <dbReference type="Proteomes" id="UP000321523"/>
    </source>
</evidence>
<comment type="similarity">
    <text evidence="1 8">Belongs to the Fur family.</text>
</comment>
<keyword evidence="7 8" id="KW-0479">Metal-binding</keyword>
<feature type="binding site" evidence="7">
    <location>
        <position position="117"/>
    </location>
    <ligand>
        <name>Zn(2+)</name>
        <dbReference type="ChEBI" id="CHEBI:29105"/>
    </ligand>
</feature>
<evidence type="ECO:0000256" key="4">
    <source>
        <dbReference type="ARBA" id="ARBA00023015"/>
    </source>
</evidence>
<evidence type="ECO:0000256" key="7">
    <source>
        <dbReference type="PIRSR" id="PIRSR602481-1"/>
    </source>
</evidence>
<dbReference type="GO" id="GO:1900376">
    <property type="term" value="P:regulation of secondary metabolite biosynthetic process"/>
    <property type="evidence" value="ECO:0007669"/>
    <property type="project" value="TreeGrafter"/>
</dbReference>
<keyword evidence="2 8" id="KW-0678">Repressor</keyword>
<dbReference type="EMBL" id="BJYZ01000013">
    <property type="protein sequence ID" value="GEO38919.1"/>
    <property type="molecule type" value="Genomic_DNA"/>
</dbReference>
<dbReference type="GO" id="GO:0000976">
    <property type="term" value="F:transcription cis-regulatory region binding"/>
    <property type="evidence" value="ECO:0007669"/>
    <property type="project" value="TreeGrafter"/>
</dbReference>
<dbReference type="InterPro" id="IPR043135">
    <property type="entry name" value="Fur_C"/>
</dbReference>
<keyword evidence="5 8" id="KW-0238">DNA-binding</keyword>
<feature type="binding site" evidence="7">
    <location>
        <position position="157"/>
    </location>
    <ligand>
        <name>Zn(2+)</name>
        <dbReference type="ChEBI" id="CHEBI:29105"/>
    </ligand>
</feature>
<sequence length="162" mass="17497">MTTITAPAETGHDHGRCVDGALGRAEALCASRGARLTAIRRQVLELVWSGHRPRGAYAILDDMAVEGKRVAPLTVYRALDFLVEQGLVHRIESLNAYIGCPDPDHAHPGQFLVCRECGNAIELNDARVSAAIDACARDQGFTVDRTTVEVRGLCTTCRNSLA</sequence>
<keyword evidence="6 8" id="KW-0804">Transcription</keyword>
<comment type="subcellular location">
    <subcellularLocation>
        <location evidence="8">Cytoplasm</location>
    </subcellularLocation>
</comment>
<evidence type="ECO:0000256" key="6">
    <source>
        <dbReference type="ARBA" id="ARBA00023163"/>
    </source>
</evidence>
<dbReference type="Proteomes" id="UP000321523">
    <property type="component" value="Unassembled WGS sequence"/>
</dbReference>
<evidence type="ECO:0000256" key="8">
    <source>
        <dbReference type="RuleBase" id="RU364037"/>
    </source>
</evidence>
<comment type="cofactor">
    <cofactor evidence="7">
        <name>Zn(2+)</name>
        <dbReference type="ChEBI" id="CHEBI:29105"/>
    </cofactor>
    <text evidence="7">Binds 1 zinc ion per subunit.</text>
</comment>
<keyword evidence="10" id="KW-1185">Reference proteome</keyword>
<keyword evidence="4 8" id="KW-0805">Transcription regulation</keyword>
<reference evidence="9 10" key="1">
    <citation type="submission" date="2019-07" db="EMBL/GenBank/DDBJ databases">
        <title>Whole genome shotgun sequence of Skermanella aerolata NBRC 106429.</title>
        <authorList>
            <person name="Hosoyama A."/>
            <person name="Uohara A."/>
            <person name="Ohji S."/>
            <person name="Ichikawa N."/>
        </authorList>
    </citation>
    <scope>NUCLEOTIDE SEQUENCE [LARGE SCALE GENOMIC DNA]</scope>
    <source>
        <strain evidence="9 10">NBRC 106429</strain>
    </source>
</reference>